<feature type="domain" description="MgtC/SapB/SrpB/YhiD N-terminal" evidence="8">
    <location>
        <begin position="13"/>
        <end position="148"/>
    </location>
</feature>
<evidence type="ECO:0000256" key="7">
    <source>
        <dbReference type="SAM" id="Phobius"/>
    </source>
</evidence>
<evidence type="ECO:0000313" key="9">
    <source>
        <dbReference type="EMBL" id="RST89309.1"/>
    </source>
</evidence>
<organism evidence="9 10">
    <name type="scientific">Vagococcus humatus</name>
    <dbReference type="NCBI Taxonomy" id="1889241"/>
    <lineage>
        <taxon>Bacteria</taxon>
        <taxon>Bacillati</taxon>
        <taxon>Bacillota</taxon>
        <taxon>Bacilli</taxon>
        <taxon>Lactobacillales</taxon>
        <taxon>Enterococcaceae</taxon>
        <taxon>Vagococcus</taxon>
    </lineage>
</organism>
<name>A0A3R9ZWC3_9ENTE</name>
<keyword evidence="5 7" id="KW-1133">Transmembrane helix</keyword>
<evidence type="ECO:0000256" key="2">
    <source>
        <dbReference type="ARBA" id="ARBA00009298"/>
    </source>
</evidence>
<feature type="transmembrane region" description="Helical" evidence="7">
    <location>
        <begin position="130"/>
        <end position="150"/>
    </location>
</feature>
<keyword evidence="10" id="KW-1185">Reference proteome</keyword>
<keyword evidence="4 7" id="KW-0812">Transmembrane</keyword>
<evidence type="ECO:0000313" key="10">
    <source>
        <dbReference type="Proteomes" id="UP000277864"/>
    </source>
</evidence>
<sequence>MPELTTMEIILRLLLSALMAGMIGYDREFKNRPAGIRTHILVCLGATIIALIQQQIEVEALKIAITQPELRSVVRADPARLIAQVISGIGFLGAGTIIVTKRSVYGLTTAASLWTVACLGLSVGMGYYTISILGFIAIILVLSLLNKLIVVQTLNQIEVKFTHAAETKEFILDYFAEQGVTLKNVDFDIDFTDNGNRLYRNIYTVEIPKDKKHADIIEDLAQNKNVKKIRMINM</sequence>
<evidence type="ECO:0000256" key="1">
    <source>
        <dbReference type="ARBA" id="ARBA00004651"/>
    </source>
</evidence>
<evidence type="ECO:0000256" key="5">
    <source>
        <dbReference type="ARBA" id="ARBA00022989"/>
    </source>
</evidence>
<gene>
    <name evidence="9" type="ORF">C7P63_05920</name>
</gene>
<dbReference type="GO" id="GO:0005886">
    <property type="term" value="C:plasma membrane"/>
    <property type="evidence" value="ECO:0007669"/>
    <property type="project" value="UniProtKB-SubCell"/>
</dbReference>
<evidence type="ECO:0000256" key="6">
    <source>
        <dbReference type="ARBA" id="ARBA00023136"/>
    </source>
</evidence>
<keyword evidence="6 7" id="KW-0472">Membrane</keyword>
<comment type="similarity">
    <text evidence="2">Belongs to the MgtC/SapB family.</text>
</comment>
<feature type="transmembrane region" description="Helical" evidence="7">
    <location>
        <begin position="34"/>
        <end position="52"/>
    </location>
</feature>
<keyword evidence="3" id="KW-1003">Cell membrane</keyword>
<dbReference type="PANTHER" id="PTHR33778:SF1">
    <property type="entry name" value="MAGNESIUM TRANSPORTER YHID-RELATED"/>
    <property type="match status" value="1"/>
</dbReference>
<reference evidence="9 10" key="1">
    <citation type="submission" date="2018-03" db="EMBL/GenBank/DDBJ databases">
        <authorList>
            <person name="Gulvik C.A."/>
        </authorList>
    </citation>
    <scope>NUCLEOTIDE SEQUENCE [LARGE SCALE GENOMIC DNA]</scope>
    <source>
        <strain evidence="9 10">JCM 31581</strain>
    </source>
</reference>
<dbReference type="InterPro" id="IPR049177">
    <property type="entry name" value="MgtC_SapB_SrpB_YhiD_N"/>
</dbReference>
<evidence type="ECO:0000256" key="4">
    <source>
        <dbReference type="ARBA" id="ARBA00022692"/>
    </source>
</evidence>
<comment type="subcellular location">
    <subcellularLocation>
        <location evidence="1">Cell membrane</location>
        <topology evidence="1">Multi-pass membrane protein</topology>
    </subcellularLocation>
</comment>
<dbReference type="InterPro" id="IPR003416">
    <property type="entry name" value="MgtC/SapB/SrpB/YhiD_fam"/>
</dbReference>
<dbReference type="Pfam" id="PF02308">
    <property type="entry name" value="MgtC"/>
    <property type="match status" value="1"/>
</dbReference>
<dbReference type="Proteomes" id="UP000277864">
    <property type="component" value="Unassembled WGS sequence"/>
</dbReference>
<feature type="transmembrane region" description="Helical" evidence="7">
    <location>
        <begin position="81"/>
        <end position="99"/>
    </location>
</feature>
<protein>
    <submittedName>
        <fullName evidence="9">Magnesium transporter MgtC</fullName>
    </submittedName>
</protein>
<dbReference type="OrthoDB" id="9811198at2"/>
<comment type="caution">
    <text evidence="9">The sequence shown here is derived from an EMBL/GenBank/DDBJ whole genome shotgun (WGS) entry which is preliminary data.</text>
</comment>
<dbReference type="RefSeq" id="WP_125943243.1">
    <property type="nucleotide sequence ID" value="NZ_PXZH01000002.1"/>
</dbReference>
<accession>A0A3R9ZWC3</accession>
<evidence type="ECO:0000259" key="8">
    <source>
        <dbReference type="Pfam" id="PF02308"/>
    </source>
</evidence>
<dbReference type="PANTHER" id="PTHR33778">
    <property type="entry name" value="PROTEIN MGTC"/>
    <property type="match status" value="1"/>
</dbReference>
<evidence type="ECO:0000256" key="3">
    <source>
        <dbReference type="ARBA" id="ARBA00022475"/>
    </source>
</evidence>
<dbReference type="PRINTS" id="PR01837">
    <property type="entry name" value="MGTCSAPBPROT"/>
</dbReference>
<dbReference type="AlphaFoldDB" id="A0A3R9ZWC3"/>
<dbReference type="EMBL" id="PXZH01000002">
    <property type="protein sequence ID" value="RST89309.1"/>
    <property type="molecule type" value="Genomic_DNA"/>
</dbReference>
<feature type="transmembrane region" description="Helical" evidence="7">
    <location>
        <begin position="6"/>
        <end position="25"/>
    </location>
</feature>
<proteinExistence type="inferred from homology"/>